<dbReference type="AlphaFoldDB" id="A0A7M7K4U1"/>
<dbReference type="Proteomes" id="UP000594260">
    <property type="component" value="Unplaced"/>
</dbReference>
<sequence>MKAWRLALFVCVIVLFIAITVEAGRRSDGGGSRRRANKVSKSKDTSPPQRVDGPDSSVNGGVIQDTSAPGGVVPVTKMRKKCRQDEDGYCVSRRRGAGQKVQRVSGSVAGGSDAGGTNSPQREKSDKKRTGGRRQKNGSASTAGGQQKSRQKKQKSPTTAAAATAAGKHLKSGNDFANINSPNPP</sequence>
<feature type="compositionally biased region" description="Low complexity" evidence="1">
    <location>
        <begin position="156"/>
        <end position="166"/>
    </location>
</feature>
<evidence type="ECO:0000256" key="2">
    <source>
        <dbReference type="SAM" id="SignalP"/>
    </source>
</evidence>
<dbReference type="EnsemblMetazoa" id="XM_022804700">
    <property type="protein sequence ID" value="XP_022660435"/>
    <property type="gene ID" value="LOC111250068"/>
</dbReference>
<dbReference type="InParanoid" id="A0A7M7K4U1"/>
<keyword evidence="4" id="KW-1185">Reference proteome</keyword>
<evidence type="ECO:0000313" key="3">
    <source>
        <dbReference type="EnsemblMetazoa" id="XP_022660435"/>
    </source>
</evidence>
<dbReference type="GeneID" id="111250068"/>
<protein>
    <submittedName>
        <fullName evidence="3">Uncharacterized protein</fullName>
    </submittedName>
</protein>
<feature type="region of interest" description="Disordered" evidence="1">
    <location>
        <begin position="25"/>
        <end position="185"/>
    </location>
</feature>
<proteinExistence type="predicted"/>
<accession>A0A7M7K4U1</accession>
<reference evidence="3" key="1">
    <citation type="submission" date="2021-01" db="UniProtKB">
        <authorList>
            <consortium name="EnsemblMetazoa"/>
        </authorList>
    </citation>
    <scope>IDENTIFICATION</scope>
</reference>
<evidence type="ECO:0000313" key="4">
    <source>
        <dbReference type="Proteomes" id="UP000594260"/>
    </source>
</evidence>
<feature type="signal peptide" evidence="2">
    <location>
        <begin position="1"/>
        <end position="23"/>
    </location>
</feature>
<organism evidence="3 4">
    <name type="scientific">Varroa destructor</name>
    <name type="common">Honeybee mite</name>
    <dbReference type="NCBI Taxonomy" id="109461"/>
    <lineage>
        <taxon>Eukaryota</taxon>
        <taxon>Metazoa</taxon>
        <taxon>Ecdysozoa</taxon>
        <taxon>Arthropoda</taxon>
        <taxon>Chelicerata</taxon>
        <taxon>Arachnida</taxon>
        <taxon>Acari</taxon>
        <taxon>Parasitiformes</taxon>
        <taxon>Mesostigmata</taxon>
        <taxon>Gamasina</taxon>
        <taxon>Dermanyssoidea</taxon>
        <taxon>Varroidae</taxon>
        <taxon>Varroa</taxon>
    </lineage>
</organism>
<keyword evidence="2" id="KW-0732">Signal</keyword>
<feature type="compositionally biased region" description="Polar residues" evidence="1">
    <location>
        <begin position="175"/>
        <end position="185"/>
    </location>
</feature>
<dbReference type="RefSeq" id="XP_022660435.1">
    <property type="nucleotide sequence ID" value="XM_022804700.1"/>
</dbReference>
<feature type="chain" id="PRO_5029826219" evidence="2">
    <location>
        <begin position="24"/>
        <end position="185"/>
    </location>
</feature>
<feature type="compositionally biased region" description="Polar residues" evidence="1">
    <location>
        <begin position="56"/>
        <end position="67"/>
    </location>
</feature>
<evidence type="ECO:0000256" key="1">
    <source>
        <dbReference type="SAM" id="MobiDB-lite"/>
    </source>
</evidence>
<name>A0A7M7K4U1_VARDE</name>
<dbReference type="KEGG" id="vde:111250068"/>